<evidence type="ECO:0000256" key="1">
    <source>
        <dbReference type="SAM" id="MobiDB-lite"/>
    </source>
</evidence>
<reference evidence="2" key="3">
    <citation type="submission" date="2025-09" db="UniProtKB">
        <authorList>
            <consortium name="Ensembl"/>
        </authorList>
    </citation>
    <scope>IDENTIFICATION</scope>
    <source>
        <strain evidence="2">Thoroughbred</strain>
    </source>
</reference>
<name>A0A9L0QXZ6_HORSE</name>
<dbReference type="Proteomes" id="UP000002281">
    <property type="component" value="Chromosome 3"/>
</dbReference>
<reference evidence="2 3" key="1">
    <citation type="journal article" date="2009" name="Science">
        <title>Genome sequence, comparative analysis, and population genetics of the domestic horse.</title>
        <authorList>
            <consortium name="Broad Institute Genome Sequencing Platform"/>
            <consortium name="Broad Institute Whole Genome Assembly Team"/>
            <person name="Wade C.M."/>
            <person name="Giulotto E."/>
            <person name="Sigurdsson S."/>
            <person name="Zoli M."/>
            <person name="Gnerre S."/>
            <person name="Imsland F."/>
            <person name="Lear T.L."/>
            <person name="Adelson D.L."/>
            <person name="Bailey E."/>
            <person name="Bellone R.R."/>
            <person name="Bloecker H."/>
            <person name="Distl O."/>
            <person name="Edgar R.C."/>
            <person name="Garber M."/>
            <person name="Leeb T."/>
            <person name="Mauceli E."/>
            <person name="MacLeod J.N."/>
            <person name="Penedo M.C.T."/>
            <person name="Raison J.M."/>
            <person name="Sharpe T."/>
            <person name="Vogel J."/>
            <person name="Andersson L."/>
            <person name="Antczak D.F."/>
            <person name="Biagi T."/>
            <person name="Binns M.M."/>
            <person name="Chowdhary B.P."/>
            <person name="Coleman S.J."/>
            <person name="Della Valle G."/>
            <person name="Fryc S."/>
            <person name="Guerin G."/>
            <person name="Hasegawa T."/>
            <person name="Hill E.W."/>
            <person name="Jurka J."/>
            <person name="Kiialainen A."/>
            <person name="Lindgren G."/>
            <person name="Liu J."/>
            <person name="Magnani E."/>
            <person name="Mickelson J.R."/>
            <person name="Murray J."/>
            <person name="Nergadze S.G."/>
            <person name="Onofrio R."/>
            <person name="Pedroni S."/>
            <person name="Piras M.F."/>
            <person name="Raudsepp T."/>
            <person name="Rocchi M."/>
            <person name="Roeed K.H."/>
            <person name="Ryder O.A."/>
            <person name="Searle S."/>
            <person name="Skow L."/>
            <person name="Swinburne J.E."/>
            <person name="Syvaenen A.C."/>
            <person name="Tozaki T."/>
            <person name="Valberg S.J."/>
            <person name="Vaudin M."/>
            <person name="White J.R."/>
            <person name="Zody M.C."/>
            <person name="Lander E.S."/>
            <person name="Lindblad-Toh K."/>
        </authorList>
    </citation>
    <scope>NUCLEOTIDE SEQUENCE [LARGE SCALE GENOMIC DNA]</scope>
    <source>
        <strain evidence="2 3">Thoroughbred</strain>
    </source>
</reference>
<proteinExistence type="predicted"/>
<organism evidence="2 3">
    <name type="scientific">Equus caballus</name>
    <name type="common">Horse</name>
    <dbReference type="NCBI Taxonomy" id="9796"/>
    <lineage>
        <taxon>Eukaryota</taxon>
        <taxon>Metazoa</taxon>
        <taxon>Chordata</taxon>
        <taxon>Craniata</taxon>
        <taxon>Vertebrata</taxon>
        <taxon>Euteleostomi</taxon>
        <taxon>Mammalia</taxon>
        <taxon>Eutheria</taxon>
        <taxon>Laurasiatheria</taxon>
        <taxon>Perissodactyla</taxon>
        <taxon>Equidae</taxon>
        <taxon>Equus</taxon>
    </lineage>
</organism>
<reference evidence="2" key="2">
    <citation type="submission" date="2025-08" db="UniProtKB">
        <authorList>
            <consortium name="Ensembl"/>
        </authorList>
    </citation>
    <scope>IDENTIFICATION</scope>
    <source>
        <strain evidence="2">Thoroughbred</strain>
    </source>
</reference>
<sequence>MNLFNLDRFRFEKRSKVEEAPEATPQLSQPGPSSPISLSAEEENAEGEVSRAGTPDSDITEKTAFHCHRHRVSPTEHPSIVASL</sequence>
<dbReference type="GeneTree" id="ENSGT00910000144252"/>
<accession>A0A9L0QXZ6</accession>
<feature type="compositionally biased region" description="Polar residues" evidence="1">
    <location>
        <begin position="25"/>
        <end position="37"/>
    </location>
</feature>
<keyword evidence="3" id="KW-1185">Reference proteome</keyword>
<gene>
    <name evidence="2" type="primary">SMARCAD1</name>
</gene>
<protein>
    <submittedName>
        <fullName evidence="2">Uncharacterized protein</fullName>
    </submittedName>
</protein>
<dbReference type="Ensembl" id="ENSECAT00000090479.1">
    <property type="protein sequence ID" value="ENSECAP00000056307.1"/>
    <property type="gene ID" value="ENSECAG00000011562.4"/>
</dbReference>
<dbReference type="AlphaFoldDB" id="A0A9L0QXZ6"/>
<evidence type="ECO:0000313" key="2">
    <source>
        <dbReference type="Ensembl" id="ENSECAP00000056307.1"/>
    </source>
</evidence>
<evidence type="ECO:0000313" key="3">
    <source>
        <dbReference type="Proteomes" id="UP000002281"/>
    </source>
</evidence>
<feature type="region of interest" description="Disordered" evidence="1">
    <location>
        <begin position="14"/>
        <end position="59"/>
    </location>
</feature>